<keyword evidence="2" id="KW-0004">4Fe-4S</keyword>
<dbReference type="PROSITE" id="PS51379">
    <property type="entry name" value="4FE4S_FER_2"/>
    <property type="match status" value="3"/>
</dbReference>
<dbReference type="GO" id="GO:0051539">
    <property type="term" value="F:4 iron, 4 sulfur cluster binding"/>
    <property type="evidence" value="ECO:0007669"/>
    <property type="project" value="UniProtKB-KW"/>
</dbReference>
<evidence type="ECO:0000256" key="3">
    <source>
        <dbReference type="ARBA" id="ARBA00022723"/>
    </source>
</evidence>
<keyword evidence="3" id="KW-0479">Metal-binding</keyword>
<keyword evidence="10" id="KW-1185">Reference proteome</keyword>
<keyword evidence="5" id="KW-0249">Electron transport</keyword>
<dbReference type="CDD" id="cd16371">
    <property type="entry name" value="DMSOR_beta_like"/>
    <property type="match status" value="1"/>
</dbReference>
<evidence type="ECO:0000256" key="1">
    <source>
        <dbReference type="ARBA" id="ARBA00022448"/>
    </source>
</evidence>
<dbReference type="Pfam" id="PF13247">
    <property type="entry name" value="Fer4_11"/>
    <property type="match status" value="1"/>
</dbReference>
<evidence type="ECO:0000259" key="8">
    <source>
        <dbReference type="PROSITE" id="PS51379"/>
    </source>
</evidence>
<organism evidence="9 10">
    <name type="scientific">Enteroscipio rubneri</name>
    <dbReference type="NCBI Taxonomy" id="2070686"/>
    <lineage>
        <taxon>Bacteria</taxon>
        <taxon>Bacillati</taxon>
        <taxon>Actinomycetota</taxon>
        <taxon>Coriobacteriia</taxon>
        <taxon>Eggerthellales</taxon>
        <taxon>Eggerthellaceae</taxon>
        <taxon>Enteroscipio</taxon>
    </lineage>
</organism>
<dbReference type="PANTHER" id="PTHR43177:SF5">
    <property type="entry name" value="ANAEROBIC DIMETHYL SULFOXIDE REDUCTASE CHAIN B-RELATED"/>
    <property type="match status" value="1"/>
</dbReference>
<dbReference type="RefSeq" id="WP_103263825.1">
    <property type="nucleotide sequence ID" value="NZ_CABMLE010000001.1"/>
</dbReference>
<keyword evidence="7" id="KW-0411">Iron-sulfur</keyword>
<evidence type="ECO:0000256" key="4">
    <source>
        <dbReference type="ARBA" id="ARBA00022737"/>
    </source>
</evidence>
<protein>
    <submittedName>
        <fullName evidence="9">Dimethyl sulfoxide reductase subunit B</fullName>
    </submittedName>
</protein>
<feature type="domain" description="4Fe-4S ferredoxin-type" evidence="8">
    <location>
        <begin position="57"/>
        <end position="89"/>
    </location>
</feature>
<dbReference type="InterPro" id="IPR017896">
    <property type="entry name" value="4Fe4S_Fe-S-bd"/>
</dbReference>
<proteinExistence type="predicted"/>
<dbReference type="Gene3D" id="3.30.70.20">
    <property type="match status" value="2"/>
</dbReference>
<feature type="domain" description="4Fe-4S ferredoxin-type" evidence="8">
    <location>
        <begin position="4"/>
        <end position="32"/>
    </location>
</feature>
<evidence type="ECO:0000313" key="10">
    <source>
        <dbReference type="Proteomes" id="UP000236197"/>
    </source>
</evidence>
<dbReference type="OrthoDB" id="9779457at2"/>
<dbReference type="Proteomes" id="UP000236197">
    <property type="component" value="Unassembled WGS sequence"/>
</dbReference>
<accession>A0A2K2UE23</accession>
<feature type="domain" description="4Fe-4S ferredoxin-type" evidence="8">
    <location>
        <begin position="91"/>
        <end position="120"/>
    </location>
</feature>
<keyword evidence="6" id="KW-0408">Iron</keyword>
<reference evidence="10" key="1">
    <citation type="submission" date="2018-01" db="EMBL/GenBank/DDBJ databases">
        <title>Rubneribacter badeniensis gen. nov., sp. nov., and Colonibacter rubneri, gen. nov., sp. nov., WGS of new members of the Eggerthellaceae.</title>
        <authorList>
            <person name="Danylec N."/>
            <person name="Stoll D.A."/>
            <person name="Doetsch A."/>
            <person name="Kulling S.E."/>
            <person name="Huch M."/>
        </authorList>
    </citation>
    <scope>NUCLEOTIDE SEQUENCE [LARGE SCALE GENOMIC DNA]</scope>
    <source>
        <strain evidence="10">ResAG-96</strain>
    </source>
</reference>
<evidence type="ECO:0000256" key="5">
    <source>
        <dbReference type="ARBA" id="ARBA00022982"/>
    </source>
</evidence>
<keyword evidence="4" id="KW-0677">Repeat</keyword>
<evidence type="ECO:0000256" key="7">
    <source>
        <dbReference type="ARBA" id="ARBA00023014"/>
    </source>
</evidence>
<keyword evidence="1" id="KW-0813">Transport</keyword>
<dbReference type="SUPFAM" id="SSF54862">
    <property type="entry name" value="4Fe-4S ferredoxins"/>
    <property type="match status" value="1"/>
</dbReference>
<name>A0A2K2UE23_9ACTN</name>
<sequence length="214" mass="22654">MTQYGFYFDSARCTGCRTCEMACKDYKDLPQTIAFRRVYDYEGGTWTDAGDGTYTSDTYAYHVSLGCNHCAMPQCMANCPSGAIEKDADTGLVHIIDEKCTGAGMCVETCPYNVPVLNEETKLGMKCDGCADRVAAGLSPICVEACPLRALEFGDIEELRAAHADTVDGIAPMPTGDETTPSIAINACPAAKEPGDTTGAIANEKEVTLVAAGA</sequence>
<dbReference type="InterPro" id="IPR050954">
    <property type="entry name" value="ET_IronSulfur_Cluster-Binding"/>
</dbReference>
<dbReference type="PANTHER" id="PTHR43177">
    <property type="entry name" value="PROTEIN NRFC"/>
    <property type="match status" value="1"/>
</dbReference>
<evidence type="ECO:0000256" key="6">
    <source>
        <dbReference type="ARBA" id="ARBA00023004"/>
    </source>
</evidence>
<dbReference type="AlphaFoldDB" id="A0A2K2UE23"/>
<dbReference type="EMBL" id="PPEK01000001">
    <property type="protein sequence ID" value="PNV68499.1"/>
    <property type="molecule type" value="Genomic_DNA"/>
</dbReference>
<comment type="caution">
    <text evidence="9">The sequence shown here is derived from an EMBL/GenBank/DDBJ whole genome shotgun (WGS) entry which is preliminary data.</text>
</comment>
<evidence type="ECO:0000256" key="2">
    <source>
        <dbReference type="ARBA" id="ARBA00022485"/>
    </source>
</evidence>
<gene>
    <name evidence="9" type="ORF">C2L71_00475</name>
</gene>
<dbReference type="GO" id="GO:0046872">
    <property type="term" value="F:metal ion binding"/>
    <property type="evidence" value="ECO:0007669"/>
    <property type="project" value="UniProtKB-KW"/>
</dbReference>
<evidence type="ECO:0000313" key="9">
    <source>
        <dbReference type="EMBL" id="PNV68499.1"/>
    </source>
</evidence>